<dbReference type="GO" id="GO:0016705">
    <property type="term" value="F:oxidoreductase activity, acting on paired donors, with incorporation or reduction of molecular oxygen"/>
    <property type="evidence" value="ECO:0007669"/>
    <property type="project" value="InterPro"/>
</dbReference>
<proteinExistence type="predicted"/>
<evidence type="ECO:0000313" key="2">
    <source>
        <dbReference type="Proteomes" id="UP000183407"/>
    </source>
</evidence>
<dbReference type="SUPFAM" id="SSF51679">
    <property type="entry name" value="Bacterial luciferase-like"/>
    <property type="match status" value="1"/>
</dbReference>
<dbReference type="InterPro" id="IPR036661">
    <property type="entry name" value="Luciferase-like_sf"/>
</dbReference>
<dbReference type="Proteomes" id="UP000183407">
    <property type="component" value="Unassembled WGS sequence"/>
</dbReference>
<protein>
    <submittedName>
        <fullName evidence="1">Uncharacterized protein</fullName>
    </submittedName>
</protein>
<accession>A0A1H4S4I7</accession>
<dbReference type="AlphaFoldDB" id="A0A1H4S4I7"/>
<reference evidence="2" key="1">
    <citation type="submission" date="2016-10" db="EMBL/GenBank/DDBJ databases">
        <authorList>
            <person name="Varghese N."/>
        </authorList>
    </citation>
    <scope>NUCLEOTIDE SEQUENCE [LARGE SCALE GENOMIC DNA]</scope>
    <source>
        <strain evidence="2">DSM 44719</strain>
    </source>
</reference>
<dbReference type="EMBL" id="FNTL01000004">
    <property type="protein sequence ID" value="SEC38781.1"/>
    <property type="molecule type" value="Genomic_DNA"/>
</dbReference>
<dbReference type="Gene3D" id="3.20.20.30">
    <property type="entry name" value="Luciferase-like domain"/>
    <property type="match status" value="1"/>
</dbReference>
<organism evidence="1 2">
    <name type="scientific">Rhodococcus jostii</name>
    <dbReference type="NCBI Taxonomy" id="132919"/>
    <lineage>
        <taxon>Bacteria</taxon>
        <taxon>Bacillati</taxon>
        <taxon>Actinomycetota</taxon>
        <taxon>Actinomycetes</taxon>
        <taxon>Mycobacteriales</taxon>
        <taxon>Nocardiaceae</taxon>
        <taxon>Rhodococcus</taxon>
    </lineage>
</organism>
<sequence>MTGRVQLTVAVDLSTPTAPGDSTVLVRRPGGLDTVRMTAPDLRAAQKKRSRIRAGFEDGGTSGGRIDVLLDVVVHIATDARTARSEVMWEREHPSAADPVGVDAVVYVGTPGGLASLILDIGAADVADGVTVVPAVAAGDSRDACVRLLLAEVLPILETHGLTPDPTVRRRAS</sequence>
<name>A0A1H4S4I7_RHOJO</name>
<gene>
    <name evidence="1" type="ORF">SAMN04490220_1505</name>
</gene>
<evidence type="ECO:0000313" key="1">
    <source>
        <dbReference type="EMBL" id="SEC38781.1"/>
    </source>
</evidence>